<feature type="domain" description="Kazal-like" evidence="9">
    <location>
        <begin position="92"/>
        <end position="133"/>
    </location>
</feature>
<evidence type="ECO:0000256" key="1">
    <source>
        <dbReference type="ARBA" id="ARBA00004651"/>
    </source>
</evidence>
<reference evidence="10" key="1">
    <citation type="submission" date="2021-02" db="EMBL/GenBank/DDBJ databases">
        <authorList>
            <person name="Nowell W R."/>
        </authorList>
    </citation>
    <scope>NUCLEOTIDE SEQUENCE</scope>
</reference>
<keyword evidence="5 8" id="KW-1133">Transmembrane helix</keyword>
<dbReference type="Proteomes" id="UP000663844">
    <property type="component" value="Unassembled WGS sequence"/>
</dbReference>
<dbReference type="EMBL" id="CAJOAZ010026831">
    <property type="protein sequence ID" value="CAF4404676.1"/>
    <property type="molecule type" value="Genomic_DNA"/>
</dbReference>
<dbReference type="PROSITE" id="PS51465">
    <property type="entry name" value="KAZAL_2"/>
    <property type="match status" value="1"/>
</dbReference>
<accession>A0A820PCQ9</accession>
<evidence type="ECO:0000313" key="10">
    <source>
        <dbReference type="EMBL" id="CAF4404676.1"/>
    </source>
</evidence>
<feature type="non-terminal residue" evidence="10">
    <location>
        <position position="1"/>
    </location>
</feature>
<dbReference type="AlphaFoldDB" id="A0A820PCQ9"/>
<evidence type="ECO:0000313" key="11">
    <source>
        <dbReference type="Proteomes" id="UP000663844"/>
    </source>
</evidence>
<dbReference type="GO" id="GO:0016323">
    <property type="term" value="C:basolateral plasma membrane"/>
    <property type="evidence" value="ECO:0007669"/>
    <property type="project" value="TreeGrafter"/>
</dbReference>
<keyword evidence="6 8" id="KW-0472">Membrane</keyword>
<dbReference type="InterPro" id="IPR036259">
    <property type="entry name" value="MFS_trans_sf"/>
</dbReference>
<dbReference type="PANTHER" id="PTHR11388:SF100">
    <property type="entry name" value="SOLUTE CARRIER ORGANIC ANION TRANSPORTER FAMILY MEMBER 4A1"/>
    <property type="match status" value="1"/>
</dbReference>
<proteinExistence type="inferred from homology"/>
<evidence type="ECO:0000256" key="7">
    <source>
        <dbReference type="ARBA" id="ARBA00023157"/>
    </source>
</evidence>
<evidence type="ECO:0000256" key="3">
    <source>
        <dbReference type="ARBA" id="ARBA00022475"/>
    </source>
</evidence>
<gene>
    <name evidence="10" type="ORF">OXD698_LOCUS51665</name>
</gene>
<comment type="similarity">
    <text evidence="2">Belongs to the organo anion transporter (TC 2.A.60) family.</text>
</comment>
<evidence type="ECO:0000256" key="2">
    <source>
        <dbReference type="ARBA" id="ARBA00009657"/>
    </source>
</evidence>
<feature type="non-terminal residue" evidence="10">
    <location>
        <position position="133"/>
    </location>
</feature>
<evidence type="ECO:0000259" key="9">
    <source>
        <dbReference type="PROSITE" id="PS51465"/>
    </source>
</evidence>
<keyword evidence="4 8" id="KW-0812">Transmembrane</keyword>
<evidence type="ECO:0000256" key="6">
    <source>
        <dbReference type="ARBA" id="ARBA00023136"/>
    </source>
</evidence>
<sequence>VIANLFEGILLKGFVPFITKYFEYQHQLDTSTATLITGAIALLSVIIGCPIGAYFMNKYSWTSLQCARICTILLVISSFLFLFLNFSCPELKFQHTSCSSANAPCCHNIYRPVCDINDHLNMFLSPCHFCCIN</sequence>
<evidence type="ECO:0000256" key="5">
    <source>
        <dbReference type="ARBA" id="ARBA00022989"/>
    </source>
</evidence>
<comment type="subcellular location">
    <subcellularLocation>
        <location evidence="1">Cell membrane</location>
        <topology evidence="1">Multi-pass membrane protein</topology>
    </subcellularLocation>
</comment>
<keyword evidence="7" id="KW-1015">Disulfide bond</keyword>
<evidence type="ECO:0000256" key="4">
    <source>
        <dbReference type="ARBA" id="ARBA00022692"/>
    </source>
</evidence>
<dbReference type="SUPFAM" id="SSF103473">
    <property type="entry name" value="MFS general substrate transporter"/>
    <property type="match status" value="1"/>
</dbReference>
<comment type="caution">
    <text evidence="10">The sequence shown here is derived from an EMBL/GenBank/DDBJ whole genome shotgun (WGS) entry which is preliminary data.</text>
</comment>
<keyword evidence="3" id="KW-1003">Cell membrane</keyword>
<evidence type="ECO:0000256" key="8">
    <source>
        <dbReference type="SAM" id="Phobius"/>
    </source>
</evidence>
<organism evidence="10 11">
    <name type="scientific">Adineta steineri</name>
    <dbReference type="NCBI Taxonomy" id="433720"/>
    <lineage>
        <taxon>Eukaryota</taxon>
        <taxon>Metazoa</taxon>
        <taxon>Spiralia</taxon>
        <taxon>Gnathifera</taxon>
        <taxon>Rotifera</taxon>
        <taxon>Eurotatoria</taxon>
        <taxon>Bdelloidea</taxon>
        <taxon>Adinetida</taxon>
        <taxon>Adinetidae</taxon>
        <taxon>Adineta</taxon>
    </lineage>
</organism>
<name>A0A820PCQ9_9BILA</name>
<dbReference type="GO" id="GO:0043252">
    <property type="term" value="P:sodium-independent organic anion transport"/>
    <property type="evidence" value="ECO:0007669"/>
    <property type="project" value="TreeGrafter"/>
</dbReference>
<protein>
    <recommendedName>
        <fullName evidence="9">Kazal-like domain-containing protein</fullName>
    </recommendedName>
</protein>
<feature type="transmembrane region" description="Helical" evidence="8">
    <location>
        <begin position="67"/>
        <end position="86"/>
    </location>
</feature>
<dbReference type="GO" id="GO:0015347">
    <property type="term" value="F:sodium-independent organic anion transmembrane transporter activity"/>
    <property type="evidence" value="ECO:0007669"/>
    <property type="project" value="TreeGrafter"/>
</dbReference>
<feature type="transmembrane region" description="Helical" evidence="8">
    <location>
        <begin position="33"/>
        <end position="55"/>
    </location>
</feature>
<dbReference type="Pfam" id="PF03137">
    <property type="entry name" value="OATP"/>
    <property type="match status" value="1"/>
</dbReference>
<dbReference type="InterPro" id="IPR002350">
    <property type="entry name" value="Kazal_dom"/>
</dbReference>
<dbReference type="PANTHER" id="PTHR11388">
    <property type="entry name" value="ORGANIC ANION TRANSPORTER"/>
    <property type="match status" value="1"/>
</dbReference>
<dbReference type="InterPro" id="IPR004156">
    <property type="entry name" value="OATP"/>
</dbReference>